<comment type="caution">
    <text evidence="6">The sequence shown here is derived from an EMBL/GenBank/DDBJ whole genome shotgun (WGS) entry which is preliminary data.</text>
</comment>
<dbReference type="InterPro" id="IPR003697">
    <property type="entry name" value="Maf-like"/>
</dbReference>
<dbReference type="InterPro" id="IPR029001">
    <property type="entry name" value="ITPase-like_fam"/>
</dbReference>
<name>J9CUV2_9ZZZZ</name>
<comment type="cofactor">
    <cofactor evidence="1">
        <name>a divalent metal cation</name>
        <dbReference type="ChEBI" id="CHEBI:60240"/>
    </cofactor>
</comment>
<evidence type="ECO:0000256" key="5">
    <source>
        <dbReference type="ARBA" id="ARBA00023080"/>
    </source>
</evidence>
<dbReference type="AlphaFoldDB" id="J9CUV2"/>
<keyword evidence="5" id="KW-0546">Nucleotide metabolism</keyword>
<organism evidence="6">
    <name type="scientific">gut metagenome</name>
    <dbReference type="NCBI Taxonomy" id="749906"/>
    <lineage>
        <taxon>unclassified sequences</taxon>
        <taxon>metagenomes</taxon>
        <taxon>organismal metagenomes</taxon>
    </lineage>
</organism>
<protein>
    <submittedName>
        <fullName evidence="6">Septum formation protein Maf</fullName>
    </submittedName>
</protein>
<dbReference type="PANTHER" id="PTHR43213:SF5">
    <property type="entry name" value="BIFUNCTIONAL DTTP_UTP PYROPHOSPHATASE_METHYLTRANSFERASE PROTEIN-RELATED"/>
    <property type="match status" value="1"/>
</dbReference>
<comment type="subcellular location">
    <subcellularLocation>
        <location evidence="2">Cytoplasm</location>
    </subcellularLocation>
</comment>
<keyword evidence="3" id="KW-0963">Cytoplasm</keyword>
<dbReference type="GO" id="GO:0005737">
    <property type="term" value="C:cytoplasm"/>
    <property type="evidence" value="ECO:0007669"/>
    <property type="project" value="UniProtKB-SubCell"/>
</dbReference>
<accession>J9CUV2</accession>
<dbReference type="GO" id="GO:0047429">
    <property type="term" value="F:nucleoside triphosphate diphosphatase activity"/>
    <property type="evidence" value="ECO:0007669"/>
    <property type="project" value="InterPro"/>
</dbReference>
<evidence type="ECO:0000313" key="6">
    <source>
        <dbReference type="EMBL" id="EJX04011.1"/>
    </source>
</evidence>
<dbReference type="CDD" id="cd00555">
    <property type="entry name" value="Maf"/>
    <property type="match status" value="1"/>
</dbReference>
<reference evidence="6" key="1">
    <citation type="journal article" date="2012" name="PLoS ONE">
        <title>Gene sets for utilization of primary and secondary nutrition supplies in the distal gut of endangered iberian lynx.</title>
        <authorList>
            <person name="Alcaide M."/>
            <person name="Messina E."/>
            <person name="Richter M."/>
            <person name="Bargiela R."/>
            <person name="Peplies J."/>
            <person name="Huws S.A."/>
            <person name="Newbold C.J."/>
            <person name="Golyshin P.N."/>
            <person name="Simon M.A."/>
            <person name="Lopez G."/>
            <person name="Yakimov M.M."/>
            <person name="Ferrer M."/>
        </authorList>
    </citation>
    <scope>NUCLEOTIDE SEQUENCE</scope>
</reference>
<dbReference type="Pfam" id="PF02545">
    <property type="entry name" value="Maf"/>
    <property type="match status" value="1"/>
</dbReference>
<dbReference type="HAMAP" id="MF_00528">
    <property type="entry name" value="Maf"/>
    <property type="match status" value="1"/>
</dbReference>
<evidence type="ECO:0000256" key="3">
    <source>
        <dbReference type="ARBA" id="ARBA00022490"/>
    </source>
</evidence>
<proteinExistence type="inferred from homology"/>
<evidence type="ECO:0000256" key="2">
    <source>
        <dbReference type="ARBA" id="ARBA00004496"/>
    </source>
</evidence>
<dbReference type="PANTHER" id="PTHR43213">
    <property type="entry name" value="BIFUNCTIONAL DTTP/UTP PYROPHOSPHATASE/METHYLTRANSFERASE PROTEIN-RELATED"/>
    <property type="match status" value="1"/>
</dbReference>
<keyword evidence="4" id="KW-0378">Hydrolase</keyword>
<sequence length="193" mass="22154">MLENLKKYQVVLASNSPRRRELLQRLGVDFKVRTLFGIDETFPSSLKGEDIVRYISRNKAKAYRTSMAPNELLITADTIVYLDGDVLGKPRTAEEAKSMLRRLSGKIHQVITGVTILTMDRMENFAVTSQVTFFHLTDEEINYYVDNYLPFDKAGSYGIQEWIGLIAVEDLRGSYYNVIGLPVQQLYQKLKQF</sequence>
<gene>
    <name evidence="6" type="ORF">EVA_07880</name>
</gene>
<evidence type="ECO:0000256" key="1">
    <source>
        <dbReference type="ARBA" id="ARBA00001968"/>
    </source>
</evidence>
<dbReference type="PIRSF" id="PIRSF006305">
    <property type="entry name" value="Maf"/>
    <property type="match status" value="1"/>
</dbReference>
<dbReference type="SUPFAM" id="SSF52972">
    <property type="entry name" value="ITPase-like"/>
    <property type="match status" value="1"/>
</dbReference>
<dbReference type="Gene3D" id="3.90.950.10">
    <property type="match status" value="1"/>
</dbReference>
<dbReference type="NCBIfam" id="TIGR00172">
    <property type="entry name" value="maf"/>
    <property type="match status" value="1"/>
</dbReference>
<evidence type="ECO:0000256" key="4">
    <source>
        <dbReference type="ARBA" id="ARBA00022801"/>
    </source>
</evidence>
<dbReference type="GO" id="GO:0009117">
    <property type="term" value="P:nucleotide metabolic process"/>
    <property type="evidence" value="ECO:0007669"/>
    <property type="project" value="UniProtKB-KW"/>
</dbReference>
<dbReference type="EMBL" id="AMCI01001952">
    <property type="protein sequence ID" value="EJX04011.1"/>
    <property type="molecule type" value="Genomic_DNA"/>
</dbReference>
<dbReference type="FunFam" id="3.90.950.10:FF:000005">
    <property type="entry name" value="7-methyl-GTP pyrophosphatase"/>
    <property type="match status" value="1"/>
</dbReference>